<dbReference type="PANTHER" id="PTHR13306">
    <property type="entry name" value="TRANSMEMBRANE PROTEIN 138"/>
    <property type="match status" value="1"/>
</dbReference>
<evidence type="ECO:0000256" key="8">
    <source>
        <dbReference type="ARBA" id="ARBA00022794"/>
    </source>
</evidence>
<comment type="caution">
    <text evidence="15">The sequence shown here is derived from an EMBL/GenBank/DDBJ whole genome shotgun (WGS) entry which is preliminary data.</text>
</comment>
<comment type="subcellular location">
    <subcellularLocation>
        <location evidence="3">Cell projection</location>
        <location evidence="3">Cilium</location>
    </subcellularLocation>
    <subcellularLocation>
        <location evidence="2">Vacuole membrane</location>
        <topology evidence="2">Multi-pass membrane protein</topology>
    </subcellularLocation>
</comment>
<dbReference type="Proteomes" id="UP001201812">
    <property type="component" value="Unassembled WGS sequence"/>
</dbReference>
<sequence>MSESKYSFVLALHLFILLLDMGFNTASTILFQQNTVQLLLFILQDTLVVMAIIVMIIMFSSTFVFQAGLIPVLLKKFSATIFICLAYLFISIAYHVFSLKERWGSNTYIWPTYITVLYVLQRTAAIFYYFLYKRTILLISEPKLHYDSDWLREKVRKYG</sequence>
<evidence type="ECO:0000256" key="10">
    <source>
        <dbReference type="ARBA" id="ARBA00023069"/>
    </source>
</evidence>
<keyword evidence="12" id="KW-0325">Glycoprotein</keyword>
<evidence type="ECO:0000256" key="12">
    <source>
        <dbReference type="ARBA" id="ARBA00023180"/>
    </source>
</evidence>
<keyword evidence="11 14" id="KW-0472">Membrane</keyword>
<evidence type="ECO:0000313" key="15">
    <source>
        <dbReference type="EMBL" id="KAI1708520.1"/>
    </source>
</evidence>
<evidence type="ECO:0000256" key="1">
    <source>
        <dbReference type="ARBA" id="ARBA00003709"/>
    </source>
</evidence>
<feature type="transmembrane region" description="Helical" evidence="14">
    <location>
        <begin position="77"/>
        <end position="97"/>
    </location>
</feature>
<dbReference type="EMBL" id="JAKKPZ010000035">
    <property type="protein sequence ID" value="KAI1708520.1"/>
    <property type="molecule type" value="Genomic_DNA"/>
</dbReference>
<comment type="function">
    <text evidence="1">Required for ciliogenesis.</text>
</comment>
<evidence type="ECO:0000256" key="6">
    <source>
        <dbReference type="ARBA" id="ARBA00022554"/>
    </source>
</evidence>
<name>A0AAD4R0Y3_9BILA</name>
<evidence type="ECO:0000256" key="14">
    <source>
        <dbReference type="SAM" id="Phobius"/>
    </source>
</evidence>
<reference evidence="15" key="1">
    <citation type="submission" date="2022-01" db="EMBL/GenBank/DDBJ databases">
        <title>Genome Sequence Resource for Two Populations of Ditylenchus destructor, the Migratory Endoparasitic Phytonematode.</title>
        <authorList>
            <person name="Zhang H."/>
            <person name="Lin R."/>
            <person name="Xie B."/>
        </authorList>
    </citation>
    <scope>NUCLEOTIDE SEQUENCE</scope>
    <source>
        <strain evidence="15">BazhouSP</strain>
    </source>
</reference>
<dbReference type="AlphaFoldDB" id="A0AAD4R0Y3"/>
<keyword evidence="16" id="KW-1185">Reference proteome</keyword>
<feature type="transmembrane region" description="Helical" evidence="14">
    <location>
        <begin position="47"/>
        <end position="65"/>
    </location>
</feature>
<evidence type="ECO:0000256" key="2">
    <source>
        <dbReference type="ARBA" id="ARBA00004128"/>
    </source>
</evidence>
<organism evidence="15 16">
    <name type="scientific">Ditylenchus destructor</name>
    <dbReference type="NCBI Taxonomy" id="166010"/>
    <lineage>
        <taxon>Eukaryota</taxon>
        <taxon>Metazoa</taxon>
        <taxon>Ecdysozoa</taxon>
        <taxon>Nematoda</taxon>
        <taxon>Chromadorea</taxon>
        <taxon>Rhabditida</taxon>
        <taxon>Tylenchina</taxon>
        <taxon>Tylenchomorpha</taxon>
        <taxon>Sphaerularioidea</taxon>
        <taxon>Anguinidae</taxon>
        <taxon>Anguininae</taxon>
        <taxon>Ditylenchus</taxon>
    </lineage>
</organism>
<protein>
    <recommendedName>
        <fullName evidence="5">Transmembrane protein 138</fullName>
    </recommendedName>
</protein>
<dbReference type="GO" id="GO:0030030">
    <property type="term" value="P:cell projection organization"/>
    <property type="evidence" value="ECO:0007669"/>
    <property type="project" value="UniProtKB-KW"/>
</dbReference>
<evidence type="ECO:0000256" key="5">
    <source>
        <dbReference type="ARBA" id="ARBA00014515"/>
    </source>
</evidence>
<accession>A0AAD4R0Y3</accession>
<proteinExistence type="inferred from homology"/>
<feature type="transmembrane region" description="Helical" evidence="14">
    <location>
        <begin position="109"/>
        <end position="131"/>
    </location>
</feature>
<evidence type="ECO:0000256" key="13">
    <source>
        <dbReference type="ARBA" id="ARBA00023273"/>
    </source>
</evidence>
<evidence type="ECO:0000256" key="7">
    <source>
        <dbReference type="ARBA" id="ARBA00022692"/>
    </source>
</evidence>
<keyword evidence="13" id="KW-0966">Cell projection</keyword>
<dbReference type="Pfam" id="PF14935">
    <property type="entry name" value="TMEM138"/>
    <property type="match status" value="1"/>
</dbReference>
<evidence type="ECO:0000256" key="3">
    <source>
        <dbReference type="ARBA" id="ARBA00004138"/>
    </source>
</evidence>
<dbReference type="GO" id="GO:0005929">
    <property type="term" value="C:cilium"/>
    <property type="evidence" value="ECO:0007669"/>
    <property type="project" value="UniProtKB-SubCell"/>
</dbReference>
<keyword evidence="6" id="KW-0926">Vacuole</keyword>
<dbReference type="PANTHER" id="PTHR13306:SF6">
    <property type="entry name" value="TRANSMEMBRANE PROTEIN 138"/>
    <property type="match status" value="1"/>
</dbReference>
<keyword evidence="9 14" id="KW-1133">Transmembrane helix</keyword>
<dbReference type="GO" id="GO:0005774">
    <property type="term" value="C:vacuolar membrane"/>
    <property type="evidence" value="ECO:0007669"/>
    <property type="project" value="UniProtKB-SubCell"/>
</dbReference>
<evidence type="ECO:0000256" key="4">
    <source>
        <dbReference type="ARBA" id="ARBA00010572"/>
    </source>
</evidence>
<evidence type="ECO:0000256" key="9">
    <source>
        <dbReference type="ARBA" id="ARBA00022989"/>
    </source>
</evidence>
<keyword evidence="10" id="KW-0969">Cilium</keyword>
<dbReference type="InterPro" id="IPR024133">
    <property type="entry name" value="TM_138"/>
</dbReference>
<keyword evidence="8" id="KW-0970">Cilium biogenesis/degradation</keyword>
<evidence type="ECO:0000313" key="16">
    <source>
        <dbReference type="Proteomes" id="UP001201812"/>
    </source>
</evidence>
<comment type="similarity">
    <text evidence="4">Belongs to the TMEM138 family.</text>
</comment>
<gene>
    <name evidence="15" type="ORF">DdX_11908</name>
</gene>
<keyword evidence="7 14" id="KW-0812">Transmembrane</keyword>
<evidence type="ECO:0000256" key="11">
    <source>
        <dbReference type="ARBA" id="ARBA00023136"/>
    </source>
</evidence>